<dbReference type="AlphaFoldDB" id="D1B8I6"/>
<dbReference type="STRING" id="525903.Taci_0352"/>
<evidence type="ECO:0000313" key="3">
    <source>
        <dbReference type="EMBL" id="ACZ18589.1"/>
    </source>
</evidence>
<dbReference type="OrthoDB" id="3748at2"/>
<dbReference type="KEGG" id="tai:Taci_0352"/>
<dbReference type="EMBL" id="CP001818">
    <property type="protein sequence ID" value="ACZ18589.1"/>
    <property type="molecule type" value="Genomic_DNA"/>
</dbReference>
<feature type="transmembrane region" description="Helical" evidence="2">
    <location>
        <begin position="274"/>
        <end position="295"/>
    </location>
</feature>
<keyword evidence="2" id="KW-1133">Transmembrane helix</keyword>
<proteinExistence type="predicted"/>
<dbReference type="RefSeq" id="WP_012869105.1">
    <property type="nucleotide sequence ID" value="NC_013522.1"/>
</dbReference>
<keyword evidence="2" id="KW-0472">Membrane</keyword>
<evidence type="ECO:0000256" key="2">
    <source>
        <dbReference type="SAM" id="Phobius"/>
    </source>
</evidence>
<evidence type="ECO:0000313" key="4">
    <source>
        <dbReference type="Proteomes" id="UP000002030"/>
    </source>
</evidence>
<accession>D1B8I6</accession>
<reference evidence="3 4" key="1">
    <citation type="journal article" date="2009" name="Stand. Genomic Sci.">
        <title>Complete genome sequence of Thermanaerovibrio acidaminovorans type strain (Su883).</title>
        <authorList>
            <person name="Chovatia M."/>
            <person name="Sikorski J."/>
            <person name="Schroder M."/>
            <person name="Lapidus A."/>
            <person name="Nolan M."/>
            <person name="Tice H."/>
            <person name="Glavina Del Rio T."/>
            <person name="Copeland A."/>
            <person name="Cheng J.F."/>
            <person name="Lucas S."/>
            <person name="Chen F."/>
            <person name="Bruce D."/>
            <person name="Goodwin L."/>
            <person name="Pitluck S."/>
            <person name="Ivanova N."/>
            <person name="Mavromatis K."/>
            <person name="Ovchinnikova G."/>
            <person name="Pati A."/>
            <person name="Chen A."/>
            <person name="Palaniappan K."/>
            <person name="Land M."/>
            <person name="Hauser L."/>
            <person name="Chang Y.J."/>
            <person name="Jeffries C.D."/>
            <person name="Chain P."/>
            <person name="Saunders E."/>
            <person name="Detter J.C."/>
            <person name="Brettin T."/>
            <person name="Rohde M."/>
            <person name="Goker M."/>
            <person name="Spring S."/>
            <person name="Bristow J."/>
            <person name="Markowitz V."/>
            <person name="Hugenholtz P."/>
            <person name="Kyrpides N.C."/>
            <person name="Klenk H.P."/>
            <person name="Eisen J.A."/>
        </authorList>
    </citation>
    <scope>NUCLEOTIDE SEQUENCE [LARGE SCALE GENOMIC DNA]</scope>
    <source>
        <strain evidence="4">ATCC 49978 / DSM 6589 / Su883</strain>
    </source>
</reference>
<gene>
    <name evidence="3" type="ordered locus">Taci_0352</name>
</gene>
<organism evidence="3 4">
    <name type="scientific">Thermanaerovibrio acidaminovorans (strain ATCC 49978 / DSM 6589 / Su883)</name>
    <name type="common">Selenomonas acidaminovorans</name>
    <dbReference type="NCBI Taxonomy" id="525903"/>
    <lineage>
        <taxon>Bacteria</taxon>
        <taxon>Thermotogati</taxon>
        <taxon>Synergistota</taxon>
        <taxon>Synergistia</taxon>
        <taxon>Synergistales</taxon>
        <taxon>Synergistaceae</taxon>
        <taxon>Thermanaerovibrio</taxon>
    </lineage>
</organism>
<protein>
    <submittedName>
        <fullName evidence="3">Uncharacterized protein</fullName>
    </submittedName>
</protein>
<dbReference type="eggNOG" id="ENOG5033GJ9">
    <property type="taxonomic scope" value="Bacteria"/>
</dbReference>
<keyword evidence="2" id="KW-0812">Transmembrane</keyword>
<evidence type="ECO:0000256" key="1">
    <source>
        <dbReference type="SAM" id="MobiDB-lite"/>
    </source>
</evidence>
<dbReference type="EnsemblBacteria" id="ACZ18589">
    <property type="protein sequence ID" value="ACZ18589"/>
    <property type="gene ID" value="Taci_0352"/>
</dbReference>
<dbReference type="HOGENOM" id="CLU_920218_0_0_0"/>
<feature type="region of interest" description="Disordered" evidence="1">
    <location>
        <begin position="129"/>
        <end position="155"/>
    </location>
</feature>
<dbReference type="Proteomes" id="UP000002030">
    <property type="component" value="Chromosome"/>
</dbReference>
<feature type="compositionally biased region" description="Basic and acidic residues" evidence="1">
    <location>
        <begin position="129"/>
        <end position="141"/>
    </location>
</feature>
<keyword evidence="4" id="KW-1185">Reference proteome</keyword>
<sequence>MPDYAVLSGVVDGKNDRGQRVQILFCALGDSKKLAWVKTAGVSDEVPVPEGWRERAALIDSLQRDDQSLASYGALQVRLFIQDNQAVQRAILQGNVKPLEYDLVRFAMDRLALKAVTVARMDEISEDEARSEFEAVERRSQAEAQEEALSGGEGAPYKPQVPHLVMLTCQPVLDPVGGIPLQALSEGDEILAALPQDSFFFDIFKSKIPDFDGVVSARVMSVKKTETGSTQVDLFLSEGLVGVLRLSGNVRVKRSVAEVQEKEPIGAAPPPSPMVMIGVGVALALAAGVAFYLFFR</sequence>
<name>D1B8I6_THEAS</name>